<feature type="region of interest" description="Disordered" evidence="11">
    <location>
        <begin position="369"/>
        <end position="419"/>
    </location>
</feature>
<evidence type="ECO:0000256" key="5">
    <source>
        <dbReference type="ARBA" id="ARBA00022777"/>
    </source>
</evidence>
<dbReference type="PANTHER" id="PTHR24346">
    <property type="entry name" value="MAP/MICROTUBULE AFFINITY-REGULATING KINASE"/>
    <property type="match status" value="1"/>
</dbReference>
<evidence type="ECO:0000256" key="3">
    <source>
        <dbReference type="ARBA" id="ARBA00022679"/>
    </source>
</evidence>
<evidence type="ECO:0000256" key="1">
    <source>
        <dbReference type="ARBA" id="ARBA00012513"/>
    </source>
</evidence>
<dbReference type="RefSeq" id="XP_068366506.1">
    <property type="nucleotide sequence ID" value="XM_068498984.1"/>
</dbReference>
<evidence type="ECO:0000256" key="4">
    <source>
        <dbReference type="ARBA" id="ARBA00022741"/>
    </source>
</evidence>
<organism evidence="13 14">
    <name type="scientific">Tritrichomonas foetus</name>
    <dbReference type="NCBI Taxonomy" id="1144522"/>
    <lineage>
        <taxon>Eukaryota</taxon>
        <taxon>Metamonada</taxon>
        <taxon>Parabasalia</taxon>
        <taxon>Tritrichomonadida</taxon>
        <taxon>Tritrichomonadidae</taxon>
        <taxon>Tritrichomonas</taxon>
    </lineage>
</organism>
<reference evidence="13" key="1">
    <citation type="submission" date="2016-10" db="EMBL/GenBank/DDBJ databases">
        <authorList>
            <person name="Benchimol M."/>
            <person name="Almeida L.G."/>
            <person name="Vasconcelos A.T."/>
            <person name="Perreira-Neves A."/>
            <person name="Rosa I.A."/>
            <person name="Tasca T."/>
            <person name="Bogo M.R."/>
            <person name="de Souza W."/>
        </authorList>
    </citation>
    <scope>NUCLEOTIDE SEQUENCE [LARGE SCALE GENOMIC DNA]</scope>
    <source>
        <strain evidence="13">K</strain>
    </source>
</reference>
<feature type="binding site" evidence="9">
    <location>
        <position position="50"/>
    </location>
    <ligand>
        <name>ATP</name>
        <dbReference type="ChEBI" id="CHEBI:30616"/>
    </ligand>
</feature>
<dbReference type="PROSITE" id="PS00107">
    <property type="entry name" value="PROTEIN_KINASE_ATP"/>
    <property type="match status" value="1"/>
</dbReference>
<dbReference type="Gene3D" id="1.10.510.10">
    <property type="entry name" value="Transferase(Phosphotransferase) domain 1"/>
    <property type="match status" value="1"/>
</dbReference>
<accession>A0A1J4KQI3</accession>
<dbReference type="FunFam" id="3.30.200.20:FF:000003">
    <property type="entry name" value="Non-specific serine/threonine protein kinase"/>
    <property type="match status" value="1"/>
</dbReference>
<feature type="compositionally biased region" description="Polar residues" evidence="11">
    <location>
        <begin position="373"/>
        <end position="383"/>
    </location>
</feature>
<evidence type="ECO:0000256" key="9">
    <source>
        <dbReference type="PROSITE-ProRule" id="PRU10141"/>
    </source>
</evidence>
<dbReference type="GO" id="GO:0004674">
    <property type="term" value="F:protein serine/threonine kinase activity"/>
    <property type="evidence" value="ECO:0007669"/>
    <property type="project" value="UniProtKB-KW"/>
</dbReference>
<dbReference type="AlphaFoldDB" id="A0A1J4KQI3"/>
<dbReference type="PANTHER" id="PTHR24346:SF30">
    <property type="entry name" value="MATERNAL EMBRYONIC LEUCINE ZIPPER KINASE"/>
    <property type="match status" value="1"/>
</dbReference>
<keyword evidence="4 9" id="KW-0547">Nucleotide-binding</keyword>
<dbReference type="InterPro" id="IPR008271">
    <property type="entry name" value="Ser/Thr_kinase_AS"/>
</dbReference>
<evidence type="ECO:0000256" key="7">
    <source>
        <dbReference type="ARBA" id="ARBA00047899"/>
    </source>
</evidence>
<dbReference type="OrthoDB" id="193931at2759"/>
<evidence type="ECO:0000256" key="2">
    <source>
        <dbReference type="ARBA" id="ARBA00022527"/>
    </source>
</evidence>
<dbReference type="Pfam" id="PF00069">
    <property type="entry name" value="Pkinase"/>
    <property type="match status" value="1"/>
</dbReference>
<evidence type="ECO:0000256" key="6">
    <source>
        <dbReference type="ARBA" id="ARBA00022840"/>
    </source>
</evidence>
<evidence type="ECO:0000259" key="12">
    <source>
        <dbReference type="PROSITE" id="PS50011"/>
    </source>
</evidence>
<dbReference type="EC" id="2.7.11.1" evidence="1"/>
<comment type="similarity">
    <text evidence="10">Belongs to the protein kinase superfamily.</text>
</comment>
<comment type="caution">
    <text evidence="13">The sequence shown here is derived from an EMBL/GenBank/DDBJ whole genome shotgun (WGS) entry which is preliminary data.</text>
</comment>
<dbReference type="SMART" id="SM00220">
    <property type="entry name" value="S_TKc"/>
    <property type="match status" value="1"/>
</dbReference>
<dbReference type="InterPro" id="IPR000719">
    <property type="entry name" value="Prot_kinase_dom"/>
</dbReference>
<dbReference type="GeneID" id="94833688"/>
<dbReference type="PROSITE" id="PS50011">
    <property type="entry name" value="PROTEIN_KINASE_DOM"/>
    <property type="match status" value="1"/>
</dbReference>
<dbReference type="GO" id="GO:0035556">
    <property type="term" value="P:intracellular signal transduction"/>
    <property type="evidence" value="ECO:0007669"/>
    <property type="project" value="TreeGrafter"/>
</dbReference>
<dbReference type="Proteomes" id="UP000179807">
    <property type="component" value="Unassembled WGS sequence"/>
</dbReference>
<proteinExistence type="inferred from homology"/>
<evidence type="ECO:0000313" key="14">
    <source>
        <dbReference type="Proteomes" id="UP000179807"/>
    </source>
</evidence>
<keyword evidence="6 9" id="KW-0067">ATP-binding</keyword>
<keyword evidence="2 10" id="KW-0723">Serine/threonine-protein kinase</keyword>
<protein>
    <recommendedName>
        <fullName evidence="1">non-specific serine/threonine protein kinase</fullName>
        <ecNumber evidence="1">2.7.11.1</ecNumber>
    </recommendedName>
</protein>
<gene>
    <name evidence="13" type="ORF">TRFO_16460</name>
</gene>
<sequence length="419" mass="48133">MQEEDLLMKEEVEAPQQIGPYQILETIGTGAFATVFKAMHTITMVTVALKCIPKRQLKSKSEFELLQREVKLMRTMDHPFIASLFEVLDDEKNFYIAIEYVENGNLLDYINANKGLQEPEARKIFYQIITTLEYLHIERRVMHRDLKAENVLLDKFFNIRLVDFGLSKAFTKNDPFLMSICGSPAYVSPEIIKEKPYTTAADIWSCGVLLYAMVVGVLPFNGDNITNLLETILSVNPPIPLNLSPELRQLLLRLLNKDPRGRITIQEIKEHPWLADYEDSQIMSDDFGLIKSLKVMDVTSLDAGVLNEMRAFSYDLGGLLQEIKSCKINSRTAAYKILKRQRTIEEINNWQLVRPSKIQHLREEKLPMLSDSLMRQSDGSDTPPSRKINIRQPRLRKRVNEPRKPNAPLKPLSPLIHLV</sequence>
<keyword evidence="14" id="KW-1185">Reference proteome</keyword>
<name>A0A1J4KQI3_9EUKA</name>
<evidence type="ECO:0000256" key="8">
    <source>
        <dbReference type="ARBA" id="ARBA00048679"/>
    </source>
</evidence>
<dbReference type="GO" id="GO:0005737">
    <property type="term" value="C:cytoplasm"/>
    <property type="evidence" value="ECO:0007669"/>
    <property type="project" value="TreeGrafter"/>
</dbReference>
<feature type="domain" description="Protein kinase" evidence="12">
    <location>
        <begin position="21"/>
        <end position="274"/>
    </location>
</feature>
<evidence type="ECO:0000256" key="11">
    <source>
        <dbReference type="SAM" id="MobiDB-lite"/>
    </source>
</evidence>
<dbReference type="GO" id="GO:0005524">
    <property type="term" value="F:ATP binding"/>
    <property type="evidence" value="ECO:0007669"/>
    <property type="project" value="UniProtKB-UniRule"/>
</dbReference>
<evidence type="ECO:0000313" key="13">
    <source>
        <dbReference type="EMBL" id="OHT13370.1"/>
    </source>
</evidence>
<evidence type="ECO:0000256" key="10">
    <source>
        <dbReference type="RuleBase" id="RU000304"/>
    </source>
</evidence>
<comment type="catalytic activity">
    <reaction evidence="8">
        <text>L-seryl-[protein] + ATP = O-phospho-L-seryl-[protein] + ADP + H(+)</text>
        <dbReference type="Rhea" id="RHEA:17989"/>
        <dbReference type="Rhea" id="RHEA-COMP:9863"/>
        <dbReference type="Rhea" id="RHEA-COMP:11604"/>
        <dbReference type="ChEBI" id="CHEBI:15378"/>
        <dbReference type="ChEBI" id="CHEBI:29999"/>
        <dbReference type="ChEBI" id="CHEBI:30616"/>
        <dbReference type="ChEBI" id="CHEBI:83421"/>
        <dbReference type="ChEBI" id="CHEBI:456216"/>
        <dbReference type="EC" id="2.7.11.1"/>
    </reaction>
</comment>
<dbReference type="InterPro" id="IPR017441">
    <property type="entry name" value="Protein_kinase_ATP_BS"/>
</dbReference>
<dbReference type="FunFam" id="1.10.510.10:FF:000592">
    <property type="entry name" value="CAMK family protein kinase"/>
    <property type="match status" value="1"/>
</dbReference>
<dbReference type="PROSITE" id="PS00108">
    <property type="entry name" value="PROTEIN_KINASE_ST"/>
    <property type="match status" value="1"/>
</dbReference>
<keyword evidence="5 13" id="KW-0418">Kinase</keyword>
<dbReference type="EMBL" id="MLAK01000533">
    <property type="protein sequence ID" value="OHT13370.1"/>
    <property type="molecule type" value="Genomic_DNA"/>
</dbReference>
<dbReference type="VEuPathDB" id="TrichDB:TRFO_16460"/>
<comment type="catalytic activity">
    <reaction evidence="7">
        <text>L-threonyl-[protein] + ATP = O-phospho-L-threonyl-[protein] + ADP + H(+)</text>
        <dbReference type="Rhea" id="RHEA:46608"/>
        <dbReference type="Rhea" id="RHEA-COMP:11060"/>
        <dbReference type="Rhea" id="RHEA-COMP:11605"/>
        <dbReference type="ChEBI" id="CHEBI:15378"/>
        <dbReference type="ChEBI" id="CHEBI:30013"/>
        <dbReference type="ChEBI" id="CHEBI:30616"/>
        <dbReference type="ChEBI" id="CHEBI:61977"/>
        <dbReference type="ChEBI" id="CHEBI:456216"/>
        <dbReference type="EC" id="2.7.11.1"/>
    </reaction>
</comment>
<dbReference type="SUPFAM" id="SSF56112">
    <property type="entry name" value="Protein kinase-like (PK-like)"/>
    <property type="match status" value="1"/>
</dbReference>
<dbReference type="CDD" id="cd14003">
    <property type="entry name" value="STKc_AMPK-like"/>
    <property type="match status" value="1"/>
</dbReference>
<keyword evidence="3" id="KW-0808">Transferase</keyword>
<dbReference type="InterPro" id="IPR011009">
    <property type="entry name" value="Kinase-like_dom_sf"/>
</dbReference>